<name>X1R8S6_9ZZZZ</name>
<evidence type="ECO:0000313" key="1">
    <source>
        <dbReference type="EMBL" id="GAI63441.1"/>
    </source>
</evidence>
<organism evidence="1">
    <name type="scientific">marine sediment metagenome</name>
    <dbReference type="NCBI Taxonomy" id="412755"/>
    <lineage>
        <taxon>unclassified sequences</taxon>
        <taxon>metagenomes</taxon>
        <taxon>ecological metagenomes</taxon>
    </lineage>
</organism>
<protein>
    <submittedName>
        <fullName evidence="1">Uncharacterized protein</fullName>
    </submittedName>
</protein>
<proteinExistence type="predicted"/>
<comment type="caution">
    <text evidence="1">The sequence shown here is derived from an EMBL/GenBank/DDBJ whole genome shotgun (WGS) entry which is preliminary data.</text>
</comment>
<accession>X1R8S6</accession>
<sequence>MILNSDKYINRDNLANHLPFVVAIDVLENILSKTIVSIISVDKSSTNLLNDFPVVADQYYFFLKIRLHKADATESYFMFKIPGDNAVYTFSSPVAIWNPEEPPAINYQKTWFANDLFCCGFSGGTAFDDGHVFGLKITTL</sequence>
<dbReference type="AlphaFoldDB" id="X1R8S6"/>
<dbReference type="EMBL" id="BARW01001752">
    <property type="protein sequence ID" value="GAI63441.1"/>
    <property type="molecule type" value="Genomic_DNA"/>
</dbReference>
<gene>
    <name evidence="1" type="ORF">S12H4_05343</name>
</gene>
<reference evidence="1" key="1">
    <citation type="journal article" date="2014" name="Front. Microbiol.">
        <title>High frequency of phylogenetically diverse reductive dehalogenase-homologous genes in deep subseafloor sedimentary metagenomes.</title>
        <authorList>
            <person name="Kawai M."/>
            <person name="Futagami T."/>
            <person name="Toyoda A."/>
            <person name="Takaki Y."/>
            <person name="Nishi S."/>
            <person name="Hori S."/>
            <person name="Arai W."/>
            <person name="Tsubouchi T."/>
            <person name="Morono Y."/>
            <person name="Uchiyama I."/>
            <person name="Ito T."/>
            <person name="Fujiyama A."/>
            <person name="Inagaki F."/>
            <person name="Takami H."/>
        </authorList>
    </citation>
    <scope>NUCLEOTIDE SEQUENCE</scope>
    <source>
        <strain evidence="1">Expedition CK06-06</strain>
    </source>
</reference>